<proteinExistence type="inferred from homology"/>
<evidence type="ECO:0000256" key="2">
    <source>
        <dbReference type="ARBA" id="ARBA00006115"/>
    </source>
</evidence>
<evidence type="ECO:0000313" key="13">
    <source>
        <dbReference type="EMBL" id="SDQ42029.1"/>
    </source>
</evidence>
<evidence type="ECO:0000256" key="7">
    <source>
        <dbReference type="ARBA" id="ARBA00023134"/>
    </source>
</evidence>
<dbReference type="InterPro" id="IPR006375">
    <property type="entry name" value="Man1P_GuaTrfase/Man6P_Isoase"/>
</dbReference>
<dbReference type="Pfam" id="PF01050">
    <property type="entry name" value="MannoseP_isomer"/>
    <property type="match status" value="1"/>
</dbReference>
<evidence type="ECO:0000256" key="6">
    <source>
        <dbReference type="ARBA" id="ARBA00022741"/>
    </source>
</evidence>
<dbReference type="CDD" id="cd02509">
    <property type="entry name" value="GDP-M1P_Guanylyltransferase"/>
    <property type="match status" value="1"/>
</dbReference>
<evidence type="ECO:0000256" key="5">
    <source>
        <dbReference type="ARBA" id="ARBA00022695"/>
    </source>
</evidence>
<dbReference type="Pfam" id="PF22640">
    <property type="entry name" value="ManC_GMP_beta-helix"/>
    <property type="match status" value="1"/>
</dbReference>
<dbReference type="GO" id="GO:0016779">
    <property type="term" value="F:nucleotidyltransferase activity"/>
    <property type="evidence" value="ECO:0007669"/>
    <property type="project" value="UniProtKB-KW"/>
</dbReference>
<comment type="caution">
    <text evidence="13">The sequence shown here is derived from an EMBL/GenBank/DDBJ whole genome shotgun (WGS) entry which is preliminary data.</text>
</comment>
<dbReference type="InterPro" id="IPR029044">
    <property type="entry name" value="Nucleotide-diphossugar_trans"/>
</dbReference>
<feature type="domain" description="MannoseP isomerase/GMP-like beta-helix" evidence="12">
    <location>
        <begin position="319"/>
        <end position="373"/>
    </location>
</feature>
<keyword evidence="4" id="KW-0808">Transferase</keyword>
<evidence type="ECO:0000259" key="12">
    <source>
        <dbReference type="Pfam" id="PF22640"/>
    </source>
</evidence>
<comment type="pathway">
    <text evidence="1">Nucleotide-sugar biosynthesis; GDP-alpha-D-mannose biosynthesis; GDP-alpha-D-mannose from alpha-D-mannose 1-phosphate (GTP route): step 1/1.</text>
</comment>
<dbReference type="InterPro" id="IPR051161">
    <property type="entry name" value="Mannose-6P_isomerase_type2"/>
</dbReference>
<dbReference type="InterPro" id="IPR001538">
    <property type="entry name" value="Man6P_isomerase-2_C"/>
</dbReference>
<organism evidence="13 14">
    <name type="scientific">Pseudomonas grimontii</name>
    <dbReference type="NCBI Taxonomy" id="129847"/>
    <lineage>
        <taxon>Bacteria</taxon>
        <taxon>Pseudomonadati</taxon>
        <taxon>Pseudomonadota</taxon>
        <taxon>Gammaproteobacteria</taxon>
        <taxon>Pseudomonadales</taxon>
        <taxon>Pseudomonadaceae</taxon>
        <taxon>Pseudomonas</taxon>
    </lineage>
</organism>
<dbReference type="EC" id="2.7.7.13" evidence="3"/>
<feature type="domain" description="Nucleotidyl transferase" evidence="10">
    <location>
        <begin position="23"/>
        <end position="307"/>
    </location>
</feature>
<gene>
    <name evidence="13" type="ORF">SAMN04490186_0431</name>
</gene>
<evidence type="ECO:0000256" key="9">
    <source>
        <dbReference type="RuleBase" id="RU004190"/>
    </source>
</evidence>
<comment type="similarity">
    <text evidence="2 9">Belongs to the mannose-6-phosphate isomerase type 2 family.</text>
</comment>
<dbReference type="InterPro" id="IPR054566">
    <property type="entry name" value="ManC/GMP-like_b-helix"/>
</dbReference>
<accession>A0ABY0T854</accession>
<evidence type="ECO:0000256" key="8">
    <source>
        <dbReference type="ARBA" id="ARBA00047343"/>
    </source>
</evidence>
<comment type="catalytic activity">
    <reaction evidence="8">
        <text>alpha-D-mannose 1-phosphate + GTP + H(+) = GDP-alpha-D-mannose + diphosphate</text>
        <dbReference type="Rhea" id="RHEA:15229"/>
        <dbReference type="ChEBI" id="CHEBI:15378"/>
        <dbReference type="ChEBI" id="CHEBI:33019"/>
        <dbReference type="ChEBI" id="CHEBI:37565"/>
        <dbReference type="ChEBI" id="CHEBI:57527"/>
        <dbReference type="ChEBI" id="CHEBI:58409"/>
        <dbReference type="EC" id="2.7.7.13"/>
    </reaction>
</comment>
<dbReference type="EMBL" id="FNKM01000002">
    <property type="protein sequence ID" value="SDQ42029.1"/>
    <property type="molecule type" value="Genomic_DNA"/>
</dbReference>
<dbReference type="InterPro" id="IPR014710">
    <property type="entry name" value="RmlC-like_jellyroll"/>
</dbReference>
<evidence type="ECO:0000259" key="10">
    <source>
        <dbReference type="Pfam" id="PF00483"/>
    </source>
</evidence>
<feature type="domain" description="Mannose-6-phosphate isomerase type II C-terminal" evidence="11">
    <location>
        <begin position="378"/>
        <end position="491"/>
    </location>
</feature>
<protein>
    <recommendedName>
        <fullName evidence="3">mannose-1-phosphate guanylyltransferase</fullName>
        <ecNumber evidence="3">2.7.7.13</ecNumber>
    </recommendedName>
</protein>
<name>A0ABY0T854_9PSED</name>
<evidence type="ECO:0000259" key="11">
    <source>
        <dbReference type="Pfam" id="PF01050"/>
    </source>
</evidence>
<reference evidence="13 14" key="1">
    <citation type="submission" date="2016-10" db="EMBL/GenBank/DDBJ databases">
        <authorList>
            <person name="Varghese N."/>
            <person name="Submissions S."/>
        </authorList>
    </citation>
    <scope>NUCLEOTIDE SEQUENCE [LARGE SCALE GENOMIC DNA]</scope>
    <source>
        <strain evidence="13 14">BS2976</strain>
    </source>
</reference>
<sequence length="497" mass="55153">MVIFVVKLYRHLRVFYMDVNLIPVILSGGVGSRLWPVSREAHPKPFMTLPDGQNLIQKTFVRAAKLRGVTEVVTVTNREHLFKTEDEYSLVNTQGHSQIYILEPFGRNTTAAIALAALQLRDKYGDQTHMLVLAADHMIKDDAAFAEAVARATHLSSQGWLVTFGIRPQYPETGFGYIEARVNTPIDGGFKVENYVEKPDLATAESYIAAGNYFWNSGMFCFQVGTILGELEKHAPKILAEVSECLAHSRVAVAAGYSCLTVDADTFTKVTDISIDYAVMECSQNVAVVPCDIGWTDIGSWNAVSDLTCEGVDGNRFEGEVISHGARNNYVKSEDRLTALVGVEDLLVIDTADALLIAHRDSAQDVKHIVGQLKSSGHTLHKLHRTVHRPWGTYTTLESGERFKIKRIVVKPGASLSLQMHHHRSEHWIVVSGMAVVVNDQAELMLNTNESTFIRAGHKHRLKNPGVIDLVLIEVQSGDYLGEDDIVRFEDVYGRVI</sequence>
<dbReference type="PANTHER" id="PTHR46390">
    <property type="entry name" value="MANNOSE-1-PHOSPHATE GUANYLYLTRANSFERASE"/>
    <property type="match status" value="1"/>
</dbReference>
<keyword evidence="14" id="KW-1185">Reference proteome</keyword>
<dbReference type="GO" id="GO:0016853">
    <property type="term" value="F:isomerase activity"/>
    <property type="evidence" value="ECO:0007669"/>
    <property type="project" value="UniProtKB-KW"/>
</dbReference>
<keyword evidence="13" id="KW-0413">Isomerase</keyword>
<evidence type="ECO:0000256" key="1">
    <source>
        <dbReference type="ARBA" id="ARBA00004823"/>
    </source>
</evidence>
<dbReference type="PANTHER" id="PTHR46390:SF1">
    <property type="entry name" value="MANNOSE-1-PHOSPHATE GUANYLYLTRANSFERASE"/>
    <property type="match status" value="1"/>
</dbReference>
<dbReference type="SUPFAM" id="SSF51182">
    <property type="entry name" value="RmlC-like cupins"/>
    <property type="match status" value="1"/>
</dbReference>
<dbReference type="NCBIfam" id="TIGR01479">
    <property type="entry name" value="GMP_PMI"/>
    <property type="match status" value="1"/>
</dbReference>
<dbReference type="Proteomes" id="UP000198740">
    <property type="component" value="Unassembled WGS sequence"/>
</dbReference>
<evidence type="ECO:0000313" key="14">
    <source>
        <dbReference type="Proteomes" id="UP000198740"/>
    </source>
</evidence>
<keyword evidence="7" id="KW-0342">GTP-binding</keyword>
<dbReference type="Pfam" id="PF00483">
    <property type="entry name" value="NTP_transferase"/>
    <property type="match status" value="1"/>
</dbReference>
<dbReference type="CDD" id="cd02213">
    <property type="entry name" value="cupin_PMI_typeII_C"/>
    <property type="match status" value="1"/>
</dbReference>
<keyword evidence="6" id="KW-0547">Nucleotide-binding</keyword>
<dbReference type="InterPro" id="IPR011051">
    <property type="entry name" value="RmlC_Cupin_sf"/>
</dbReference>
<dbReference type="SUPFAM" id="SSF53448">
    <property type="entry name" value="Nucleotide-diphospho-sugar transferases"/>
    <property type="match status" value="1"/>
</dbReference>
<dbReference type="Gene3D" id="2.60.120.10">
    <property type="entry name" value="Jelly Rolls"/>
    <property type="match status" value="1"/>
</dbReference>
<keyword evidence="5 13" id="KW-0548">Nucleotidyltransferase</keyword>
<dbReference type="InterPro" id="IPR005835">
    <property type="entry name" value="NTP_transferase_dom"/>
</dbReference>
<evidence type="ECO:0000256" key="3">
    <source>
        <dbReference type="ARBA" id="ARBA00012387"/>
    </source>
</evidence>
<evidence type="ECO:0000256" key="4">
    <source>
        <dbReference type="ARBA" id="ARBA00022679"/>
    </source>
</evidence>
<dbReference type="InterPro" id="IPR049577">
    <property type="entry name" value="GMPP_N"/>
</dbReference>
<dbReference type="Gene3D" id="3.90.550.10">
    <property type="entry name" value="Spore Coat Polysaccharide Biosynthesis Protein SpsA, Chain A"/>
    <property type="match status" value="1"/>
</dbReference>